<comment type="caution">
    <text evidence="3">The sequence shown here is derived from an EMBL/GenBank/DDBJ whole genome shotgun (WGS) entry which is preliminary data.</text>
</comment>
<name>A0A418KM51_9ACTN</name>
<dbReference type="AlphaFoldDB" id="A0A418KM51"/>
<feature type="domain" description="Amidohydrolase-related" evidence="2">
    <location>
        <begin position="12"/>
        <end position="288"/>
    </location>
</feature>
<keyword evidence="4" id="KW-1185">Reference proteome</keyword>
<dbReference type="SUPFAM" id="SSF51556">
    <property type="entry name" value="Metallo-dependent hydrolases"/>
    <property type="match status" value="1"/>
</dbReference>
<dbReference type="PANTHER" id="PTHR43569">
    <property type="entry name" value="AMIDOHYDROLASE"/>
    <property type="match status" value="1"/>
</dbReference>
<evidence type="ECO:0000256" key="1">
    <source>
        <dbReference type="ARBA" id="ARBA00038310"/>
    </source>
</evidence>
<dbReference type="Proteomes" id="UP000284057">
    <property type="component" value="Unassembled WGS sequence"/>
</dbReference>
<protein>
    <submittedName>
        <fullName evidence="3">Amidohydrolase</fullName>
    </submittedName>
</protein>
<comment type="similarity">
    <text evidence="1">Belongs to the metallo-dependent hydrolases superfamily.</text>
</comment>
<dbReference type="EMBL" id="QUAL01000184">
    <property type="protein sequence ID" value="RIQ19011.1"/>
    <property type="molecule type" value="Genomic_DNA"/>
</dbReference>
<gene>
    <name evidence="3" type="ORF">DY240_20095</name>
</gene>
<evidence type="ECO:0000313" key="3">
    <source>
        <dbReference type="EMBL" id="RIQ19011.1"/>
    </source>
</evidence>
<proteinExistence type="inferred from homology"/>
<dbReference type="InterPro" id="IPR052350">
    <property type="entry name" value="Metallo-dep_Lactonases"/>
</dbReference>
<accession>A0A418KM51</accession>
<evidence type="ECO:0000259" key="2">
    <source>
        <dbReference type="Pfam" id="PF04909"/>
    </source>
</evidence>
<sequence>MGATAQPRLGIVDAHHHLWTRARHQQPWIDPVTMAAIDADFEADDLAAAAGAVGVTRTVVVQTVASEAETRDLLTIAAGSELVTGVVGWVDLTAADVAARLERLCEATGGDRLVGIRHLVQDEPDPGFLDRADVRRGITAVGAAGLVFDLLVRDHQLPGAVRLARDLPDVRFVLDHLGKPALRRGELGEWMRDLGALARLPNTAAKLSGLVTEADWSTWTPASLRPVVRTALECFGPERLMFGSDWPVCLLATSYREWIATLSELLEECDAGAQAMIWHRTARRIYGLDDR</sequence>
<dbReference type="PANTHER" id="PTHR43569:SF2">
    <property type="entry name" value="AMIDOHYDROLASE-RELATED DOMAIN-CONTAINING PROTEIN"/>
    <property type="match status" value="1"/>
</dbReference>
<dbReference type="Gene3D" id="3.20.20.140">
    <property type="entry name" value="Metal-dependent hydrolases"/>
    <property type="match status" value="1"/>
</dbReference>
<dbReference type="InterPro" id="IPR032466">
    <property type="entry name" value="Metal_Hydrolase"/>
</dbReference>
<reference evidence="3 4" key="1">
    <citation type="submission" date="2018-09" db="EMBL/GenBank/DDBJ databases">
        <title>Isolation, diversity and antifungal activity of actinobacteria from wheat.</title>
        <authorList>
            <person name="Han C."/>
        </authorList>
    </citation>
    <scope>NUCLEOTIDE SEQUENCE [LARGE SCALE GENOMIC DNA]</scope>
    <source>
        <strain evidence="3 4">NEAU-YY265</strain>
    </source>
</reference>
<dbReference type="InterPro" id="IPR006680">
    <property type="entry name" value="Amidohydro-rel"/>
</dbReference>
<keyword evidence="3" id="KW-0378">Hydrolase</keyword>
<evidence type="ECO:0000313" key="4">
    <source>
        <dbReference type="Proteomes" id="UP000284057"/>
    </source>
</evidence>
<organism evidence="3 4">
    <name type="scientific">Jiangella rhizosphaerae</name>
    <dbReference type="NCBI Taxonomy" id="2293569"/>
    <lineage>
        <taxon>Bacteria</taxon>
        <taxon>Bacillati</taxon>
        <taxon>Actinomycetota</taxon>
        <taxon>Actinomycetes</taxon>
        <taxon>Jiangellales</taxon>
        <taxon>Jiangellaceae</taxon>
        <taxon>Jiangella</taxon>
    </lineage>
</organism>
<dbReference type="OrthoDB" id="5450317at2"/>
<dbReference type="GO" id="GO:0016787">
    <property type="term" value="F:hydrolase activity"/>
    <property type="evidence" value="ECO:0007669"/>
    <property type="project" value="UniProtKB-KW"/>
</dbReference>
<dbReference type="Pfam" id="PF04909">
    <property type="entry name" value="Amidohydro_2"/>
    <property type="match status" value="1"/>
</dbReference>